<reference evidence="2 3" key="1">
    <citation type="submission" date="2017-12" db="EMBL/GenBank/DDBJ databases">
        <title>Sequencing, de novo assembly and annotation of complete genome of a new Thraustochytrid species, strain FCC1311.</title>
        <authorList>
            <person name="Sedici K."/>
            <person name="Godart F."/>
            <person name="Aiese Cigliano R."/>
            <person name="Sanseverino W."/>
            <person name="Barakat M."/>
            <person name="Ortet P."/>
            <person name="Marechal E."/>
            <person name="Cagnac O."/>
            <person name="Amato A."/>
        </authorList>
    </citation>
    <scope>NUCLEOTIDE SEQUENCE [LARGE SCALE GENOMIC DNA]</scope>
</reference>
<evidence type="ECO:0000313" key="2">
    <source>
        <dbReference type="EMBL" id="GBG28987.1"/>
    </source>
</evidence>
<accession>A0A2R5GDG8</accession>
<proteinExistence type="predicted"/>
<dbReference type="InterPro" id="IPR050158">
    <property type="entry name" value="Ubiquitin_ubiquitin-like"/>
</dbReference>
<dbReference type="AlphaFoldDB" id="A0A2R5GDG8"/>
<dbReference type="InParanoid" id="A0A2R5GDG8"/>
<name>A0A2R5GDG8_9STRA</name>
<dbReference type="SUPFAM" id="SSF54236">
    <property type="entry name" value="Ubiquitin-like"/>
    <property type="match status" value="2"/>
</dbReference>
<feature type="domain" description="Ubiquitin-like" evidence="1">
    <location>
        <begin position="68"/>
        <end position="143"/>
    </location>
</feature>
<dbReference type="PROSITE" id="PS50053">
    <property type="entry name" value="UBIQUITIN_2"/>
    <property type="match status" value="1"/>
</dbReference>
<sequence length="147" mass="15561">MQDASAPEATQETIFEALSNQAGLPADAVSSLRLSCGRGVLEAGSSLSAQGVEDGSTLVLAPRALGGMQIWIKTLTGRKTPYNFETDVKVIDVKHALQEKEGIQVDQIRLIFSGKQLADDKQLGDYNVSAGAVIHMVLQLRGGAATH</sequence>
<dbReference type="PANTHER" id="PTHR10666">
    <property type="entry name" value="UBIQUITIN"/>
    <property type="match status" value="1"/>
</dbReference>
<dbReference type="InterPro" id="IPR000626">
    <property type="entry name" value="Ubiquitin-like_dom"/>
</dbReference>
<dbReference type="Gene3D" id="3.10.20.90">
    <property type="entry name" value="Phosphatidylinositol 3-kinase Catalytic Subunit, Chain A, domain 1"/>
    <property type="match status" value="1"/>
</dbReference>
<dbReference type="InterPro" id="IPR029071">
    <property type="entry name" value="Ubiquitin-like_domsf"/>
</dbReference>
<dbReference type="SMART" id="SM00213">
    <property type="entry name" value="UBQ"/>
    <property type="match status" value="1"/>
</dbReference>
<evidence type="ECO:0000313" key="3">
    <source>
        <dbReference type="Proteomes" id="UP000241890"/>
    </source>
</evidence>
<gene>
    <name evidence="2" type="ORF">FCC1311_052082</name>
</gene>
<dbReference type="Proteomes" id="UP000241890">
    <property type="component" value="Unassembled WGS sequence"/>
</dbReference>
<dbReference type="EMBL" id="BEYU01000052">
    <property type="protein sequence ID" value="GBG28987.1"/>
    <property type="molecule type" value="Genomic_DNA"/>
</dbReference>
<dbReference type="Pfam" id="PF00240">
    <property type="entry name" value="ubiquitin"/>
    <property type="match status" value="1"/>
</dbReference>
<organism evidence="2 3">
    <name type="scientific">Hondaea fermentalgiana</name>
    <dbReference type="NCBI Taxonomy" id="2315210"/>
    <lineage>
        <taxon>Eukaryota</taxon>
        <taxon>Sar</taxon>
        <taxon>Stramenopiles</taxon>
        <taxon>Bigyra</taxon>
        <taxon>Labyrinthulomycetes</taxon>
        <taxon>Thraustochytrida</taxon>
        <taxon>Thraustochytriidae</taxon>
        <taxon>Hondaea</taxon>
    </lineage>
</organism>
<comment type="caution">
    <text evidence="2">The sequence shown here is derived from an EMBL/GenBank/DDBJ whole genome shotgun (WGS) entry which is preliminary data.</text>
</comment>
<protein>
    <submittedName>
        <fullName evidence="2">Polyubiquitin</fullName>
    </submittedName>
</protein>
<dbReference type="PRINTS" id="PR00348">
    <property type="entry name" value="UBIQUITIN"/>
</dbReference>
<evidence type="ECO:0000259" key="1">
    <source>
        <dbReference type="PROSITE" id="PS50053"/>
    </source>
</evidence>
<dbReference type="OrthoDB" id="1043111at2759"/>
<dbReference type="InterPro" id="IPR019956">
    <property type="entry name" value="Ubiquitin_dom"/>
</dbReference>
<keyword evidence="3" id="KW-1185">Reference proteome</keyword>